<feature type="signal peptide" evidence="2">
    <location>
        <begin position="1"/>
        <end position="18"/>
    </location>
</feature>
<proteinExistence type="predicted"/>
<sequence>MSIILSLVLICNLNSLTCKHCTTTTSNCEIRDTTGQYFRRTIPHRNAQCTRWFGDTQLYSPNDQKDIKREEIRNGGHRSGSQVF</sequence>
<evidence type="ECO:0000256" key="2">
    <source>
        <dbReference type="SAM" id="SignalP"/>
    </source>
</evidence>
<evidence type="ECO:0000313" key="3">
    <source>
        <dbReference type="EMBL" id="KAF7777862.1"/>
    </source>
</evidence>
<accession>A0A8H7KIK6</accession>
<protein>
    <recommendedName>
        <fullName evidence="5">Secreted protein</fullName>
    </recommendedName>
</protein>
<dbReference type="AlphaFoldDB" id="A0A8H7KIK6"/>
<feature type="compositionally biased region" description="Basic and acidic residues" evidence="1">
    <location>
        <begin position="63"/>
        <end position="74"/>
    </location>
</feature>
<organism evidence="3 4">
    <name type="scientific">Agaricus bisporus var. burnettii</name>
    <dbReference type="NCBI Taxonomy" id="192524"/>
    <lineage>
        <taxon>Eukaryota</taxon>
        <taxon>Fungi</taxon>
        <taxon>Dikarya</taxon>
        <taxon>Basidiomycota</taxon>
        <taxon>Agaricomycotina</taxon>
        <taxon>Agaricomycetes</taxon>
        <taxon>Agaricomycetidae</taxon>
        <taxon>Agaricales</taxon>
        <taxon>Agaricineae</taxon>
        <taxon>Agaricaceae</taxon>
        <taxon>Agaricus</taxon>
    </lineage>
</organism>
<name>A0A8H7KIK6_AGABI</name>
<dbReference type="EMBL" id="JABXXO010000005">
    <property type="protein sequence ID" value="KAF7777862.1"/>
    <property type="molecule type" value="Genomic_DNA"/>
</dbReference>
<gene>
    <name evidence="3" type="ORF">Agabi119p4_3934</name>
</gene>
<keyword evidence="2" id="KW-0732">Signal</keyword>
<evidence type="ECO:0000313" key="4">
    <source>
        <dbReference type="Proteomes" id="UP000629468"/>
    </source>
</evidence>
<comment type="caution">
    <text evidence="3">The sequence shown here is derived from an EMBL/GenBank/DDBJ whole genome shotgun (WGS) entry which is preliminary data.</text>
</comment>
<feature type="chain" id="PRO_5034655576" description="Secreted protein" evidence="2">
    <location>
        <begin position="19"/>
        <end position="84"/>
    </location>
</feature>
<reference evidence="3 4" key="1">
    <citation type="journal article" name="Sci. Rep.">
        <title>Telomere-to-telomere assembled and centromere annotated genomes of the two main subspecies of the button mushroom Agaricus bisporus reveal especially polymorphic chromosome ends.</title>
        <authorList>
            <person name="Sonnenberg A.S.M."/>
            <person name="Sedaghat-Telgerd N."/>
            <person name="Lavrijssen B."/>
            <person name="Ohm R.A."/>
            <person name="Hendrickx P.M."/>
            <person name="Scholtmeijer K."/>
            <person name="Baars J.J.P."/>
            <person name="van Peer A."/>
        </authorList>
    </citation>
    <scope>NUCLEOTIDE SEQUENCE [LARGE SCALE GENOMIC DNA]</scope>
    <source>
        <strain evidence="3 4">H119_p4</strain>
    </source>
</reference>
<evidence type="ECO:0008006" key="5">
    <source>
        <dbReference type="Google" id="ProtNLM"/>
    </source>
</evidence>
<feature type="region of interest" description="Disordered" evidence="1">
    <location>
        <begin position="60"/>
        <end position="84"/>
    </location>
</feature>
<dbReference type="Proteomes" id="UP000629468">
    <property type="component" value="Unassembled WGS sequence"/>
</dbReference>
<evidence type="ECO:0000256" key="1">
    <source>
        <dbReference type="SAM" id="MobiDB-lite"/>
    </source>
</evidence>